<organism evidence="1 2">
    <name type="scientific">Helianthus annuus</name>
    <name type="common">Common sunflower</name>
    <dbReference type="NCBI Taxonomy" id="4232"/>
    <lineage>
        <taxon>Eukaryota</taxon>
        <taxon>Viridiplantae</taxon>
        <taxon>Streptophyta</taxon>
        <taxon>Embryophyta</taxon>
        <taxon>Tracheophyta</taxon>
        <taxon>Spermatophyta</taxon>
        <taxon>Magnoliopsida</taxon>
        <taxon>eudicotyledons</taxon>
        <taxon>Gunneridae</taxon>
        <taxon>Pentapetalae</taxon>
        <taxon>asterids</taxon>
        <taxon>campanulids</taxon>
        <taxon>Asterales</taxon>
        <taxon>Asteraceae</taxon>
        <taxon>Asteroideae</taxon>
        <taxon>Heliantheae alliance</taxon>
        <taxon>Heliantheae</taxon>
        <taxon>Helianthus</taxon>
    </lineage>
</organism>
<dbReference type="AlphaFoldDB" id="A0A9K3HRS0"/>
<protein>
    <submittedName>
        <fullName evidence="1">Uncharacterized protein</fullName>
    </submittedName>
</protein>
<comment type="caution">
    <text evidence="1">The sequence shown here is derived from an EMBL/GenBank/DDBJ whole genome shotgun (WGS) entry which is preliminary data.</text>
</comment>
<evidence type="ECO:0000313" key="2">
    <source>
        <dbReference type="Proteomes" id="UP000215914"/>
    </source>
</evidence>
<name>A0A9K3HRS0_HELAN</name>
<reference evidence="1" key="1">
    <citation type="journal article" date="2017" name="Nature">
        <title>The sunflower genome provides insights into oil metabolism, flowering and Asterid evolution.</title>
        <authorList>
            <person name="Badouin H."/>
            <person name="Gouzy J."/>
            <person name="Grassa C.J."/>
            <person name="Murat F."/>
            <person name="Staton S.E."/>
            <person name="Cottret L."/>
            <person name="Lelandais-Briere C."/>
            <person name="Owens G.L."/>
            <person name="Carrere S."/>
            <person name="Mayjonade B."/>
            <person name="Legrand L."/>
            <person name="Gill N."/>
            <person name="Kane N.C."/>
            <person name="Bowers J.E."/>
            <person name="Hubner S."/>
            <person name="Bellec A."/>
            <person name="Berard A."/>
            <person name="Berges H."/>
            <person name="Blanchet N."/>
            <person name="Boniface M.C."/>
            <person name="Brunel D."/>
            <person name="Catrice O."/>
            <person name="Chaidir N."/>
            <person name="Claudel C."/>
            <person name="Donnadieu C."/>
            <person name="Faraut T."/>
            <person name="Fievet G."/>
            <person name="Helmstetter N."/>
            <person name="King M."/>
            <person name="Knapp S.J."/>
            <person name="Lai Z."/>
            <person name="Le Paslier M.C."/>
            <person name="Lippi Y."/>
            <person name="Lorenzon L."/>
            <person name="Mandel J.R."/>
            <person name="Marage G."/>
            <person name="Marchand G."/>
            <person name="Marquand E."/>
            <person name="Bret-Mestries E."/>
            <person name="Morien E."/>
            <person name="Nambeesan S."/>
            <person name="Nguyen T."/>
            <person name="Pegot-Espagnet P."/>
            <person name="Pouilly N."/>
            <person name="Raftis F."/>
            <person name="Sallet E."/>
            <person name="Schiex T."/>
            <person name="Thomas J."/>
            <person name="Vandecasteele C."/>
            <person name="Vares D."/>
            <person name="Vear F."/>
            <person name="Vautrin S."/>
            <person name="Crespi M."/>
            <person name="Mangin B."/>
            <person name="Burke J.M."/>
            <person name="Salse J."/>
            <person name="Munos S."/>
            <person name="Vincourt P."/>
            <person name="Rieseberg L.H."/>
            <person name="Langlade N.B."/>
        </authorList>
    </citation>
    <scope>NUCLEOTIDE SEQUENCE</scope>
    <source>
        <tissue evidence="1">Leaves</tissue>
    </source>
</reference>
<reference evidence="1" key="2">
    <citation type="submission" date="2020-06" db="EMBL/GenBank/DDBJ databases">
        <title>Helianthus annuus Genome sequencing and assembly Release 2.</title>
        <authorList>
            <person name="Gouzy J."/>
            <person name="Langlade N."/>
            <person name="Munos S."/>
        </authorList>
    </citation>
    <scope>NUCLEOTIDE SEQUENCE</scope>
    <source>
        <tissue evidence="1">Leaves</tissue>
    </source>
</reference>
<keyword evidence="2" id="KW-1185">Reference proteome</keyword>
<proteinExistence type="predicted"/>
<dbReference type="Proteomes" id="UP000215914">
    <property type="component" value="Unassembled WGS sequence"/>
</dbReference>
<evidence type="ECO:0000313" key="1">
    <source>
        <dbReference type="EMBL" id="KAF5783302.1"/>
    </source>
</evidence>
<dbReference type="EMBL" id="MNCJ02000326">
    <property type="protein sequence ID" value="KAF5783302.1"/>
    <property type="molecule type" value="Genomic_DNA"/>
</dbReference>
<accession>A0A9K3HRS0</accession>
<gene>
    <name evidence="1" type="ORF">HanXRQr2_Chr11g0506321</name>
</gene>
<sequence length="81" mass="9565">MCFQVHILVDEFILKHFVMGFQLYFSAIPLTRITNYKSKHKLIDIRKGCAYWHTNVPIGTPNPSKTRVYIRSCVLTYTMRI</sequence>
<dbReference type="Gramene" id="mRNA:HanXRQr2_Chr11g0506321">
    <property type="protein sequence ID" value="CDS:HanXRQr2_Chr11g0506321.1"/>
    <property type="gene ID" value="HanXRQr2_Chr11g0506321"/>
</dbReference>